<sequence>MTFFSRSLCCAAVLASLSAGAVAAPVSAARVEAPLEGEAWQFGDAAFKAYNRKDYAGAEAQAAKALALRPDVTRLWLLRIYALQNMGRTRQALDITDQALAQGHHDPALNAARTNLRAALTPATAGKNGRGESGTMQSPAYRAGDAAYKAYASGRYDEAERNARESLRLAPQNPDMRSLLLYSLERQDKVQEAADEADAALRLTPGDESLQALRDRMHRRLAPAPAMAAWNAYRDGDYAKAAGLAREAVGQAPDVQSYRYLLTGALLSEGLYAQADAAASDALSQDGEDALSLAMRGFARQKLNRPADAGKDLDKAEAQDWLSEQQLSTVKRIAADTRRPADTRRARSPADEAPVVFCTPDAQDVLCSLLPAGSSLAGAGPGYEAASQAYASMAKQDYRAAAKSAHEALDAAPDNLSYRLLLVNALSLAGDRQAAREAYAPIAAPGSEVPPESLLDAAYSAQRLYDNKQASGWFSRAIDANDEGKIELEPQARQNVRQAVSDLDRTWGFNAALGYGTVGVMNSAFSPSLSARKTLQSSEELYWRPPVIGNRDGSTFELYARLNQALYDGTGGVTGLSTNQGVLGARWKPFSRQNFVFAVEKFVPLGSNSRTDWLLRAAWSEGEGGSLRVDKSNWQYWQVYAEGDYFIDHPQTLGTAEARYGRAFRMDGINSNLVLTPYLGATVGFDSLLAQRFTMGVGPGVTARWWFREDKYHAQQSFVDLNVQYRVSIAGADRSQGIFAGLYFSY</sequence>
<dbReference type="InterPro" id="IPR011990">
    <property type="entry name" value="TPR-like_helical_dom_sf"/>
</dbReference>
<organism evidence="3 4">
    <name type="scientific">Pandoraea capi</name>
    <dbReference type="NCBI Taxonomy" id="2508286"/>
    <lineage>
        <taxon>Bacteria</taxon>
        <taxon>Pseudomonadati</taxon>
        <taxon>Pseudomonadota</taxon>
        <taxon>Betaproteobacteria</taxon>
        <taxon>Burkholderiales</taxon>
        <taxon>Burkholderiaceae</taxon>
        <taxon>Pandoraea</taxon>
    </lineage>
</organism>
<proteinExistence type="predicted"/>
<evidence type="ECO:0000256" key="1">
    <source>
        <dbReference type="SAM" id="SignalP"/>
    </source>
</evidence>
<dbReference type="Proteomes" id="UP000366065">
    <property type="component" value="Unassembled WGS sequence"/>
</dbReference>
<dbReference type="Gene3D" id="1.25.40.10">
    <property type="entry name" value="Tetratricopeptide repeat domain"/>
    <property type="match status" value="3"/>
</dbReference>
<dbReference type="Pfam" id="PF13283">
    <property type="entry name" value="NfrA_C"/>
    <property type="match status" value="1"/>
</dbReference>
<protein>
    <submittedName>
        <fullName evidence="3">TPR repeat-containing protein</fullName>
    </submittedName>
</protein>
<evidence type="ECO:0000313" key="3">
    <source>
        <dbReference type="EMBL" id="VVE27361.1"/>
    </source>
</evidence>
<feature type="domain" description="Bacteriophage N4 adsorption protein A C-terminal" evidence="2">
    <location>
        <begin position="572"/>
        <end position="741"/>
    </location>
</feature>
<gene>
    <name evidence="3" type="ORF">PCA20602_03464</name>
</gene>
<dbReference type="PANTHER" id="PTHR12558">
    <property type="entry name" value="CELL DIVISION CYCLE 16,23,27"/>
    <property type="match status" value="1"/>
</dbReference>
<dbReference type="SMART" id="SM00028">
    <property type="entry name" value="TPR"/>
    <property type="match status" value="5"/>
</dbReference>
<comment type="caution">
    <text evidence="3">The sequence shown here is derived from an EMBL/GenBank/DDBJ whole genome shotgun (WGS) entry which is preliminary data.</text>
</comment>
<dbReference type="EMBL" id="CABPRV010000008">
    <property type="protein sequence ID" value="VVE27361.1"/>
    <property type="molecule type" value="Genomic_DNA"/>
</dbReference>
<dbReference type="SUPFAM" id="SSF48452">
    <property type="entry name" value="TPR-like"/>
    <property type="match status" value="2"/>
</dbReference>
<feature type="signal peptide" evidence="1">
    <location>
        <begin position="1"/>
        <end position="23"/>
    </location>
</feature>
<accession>A0ABY6W536</accession>
<dbReference type="PANTHER" id="PTHR12558:SF33">
    <property type="entry name" value="BLL7664 PROTEIN"/>
    <property type="match status" value="1"/>
</dbReference>
<reference evidence="3 4" key="1">
    <citation type="submission" date="2019-08" db="EMBL/GenBank/DDBJ databases">
        <authorList>
            <person name="Peeters C."/>
        </authorList>
    </citation>
    <scope>NUCLEOTIDE SEQUENCE [LARGE SCALE GENOMIC DNA]</scope>
    <source>
        <strain evidence="3 4">LMG 20602</strain>
    </source>
</reference>
<keyword evidence="4" id="KW-1185">Reference proteome</keyword>
<dbReference type="InterPro" id="IPR019734">
    <property type="entry name" value="TPR_rpt"/>
</dbReference>
<dbReference type="InterPro" id="IPR025137">
    <property type="entry name" value="NfrA_C"/>
</dbReference>
<keyword evidence="1" id="KW-0732">Signal</keyword>
<name>A0ABY6W536_9BURK</name>
<evidence type="ECO:0000313" key="4">
    <source>
        <dbReference type="Proteomes" id="UP000366065"/>
    </source>
</evidence>
<dbReference type="RefSeq" id="WP_150722261.1">
    <property type="nucleotide sequence ID" value="NZ_CABPRV010000008.1"/>
</dbReference>
<feature type="chain" id="PRO_5046250913" evidence="1">
    <location>
        <begin position="24"/>
        <end position="746"/>
    </location>
</feature>
<evidence type="ECO:0000259" key="2">
    <source>
        <dbReference type="Pfam" id="PF13283"/>
    </source>
</evidence>